<dbReference type="RefSeq" id="WP_069832028.1">
    <property type="nucleotide sequence ID" value="NZ_MDJD01000054.1"/>
</dbReference>
<dbReference type="PROSITE" id="PS51898">
    <property type="entry name" value="TYR_RECOMBINASE"/>
    <property type="match status" value="1"/>
</dbReference>
<dbReference type="GO" id="GO:0003677">
    <property type="term" value="F:DNA binding"/>
    <property type="evidence" value="ECO:0007669"/>
    <property type="project" value="UniProtKB-UniRule"/>
</dbReference>
<gene>
    <name evidence="8" type="ORF">A8C32_09330</name>
    <name evidence="9" type="ORF">A8C32_09380</name>
</gene>
<dbReference type="PANTHER" id="PTHR30349:SF41">
    <property type="entry name" value="INTEGRASE_RECOMBINASE PROTEIN MJ0367-RELATED"/>
    <property type="match status" value="1"/>
</dbReference>
<dbReference type="InterPro" id="IPR004107">
    <property type="entry name" value="Integrase_SAM-like_N"/>
</dbReference>
<evidence type="ECO:0000256" key="4">
    <source>
        <dbReference type="ARBA" id="ARBA00023172"/>
    </source>
</evidence>
<evidence type="ECO:0000313" key="10">
    <source>
        <dbReference type="Proteomes" id="UP000095713"/>
    </source>
</evidence>
<dbReference type="EMBL" id="MDJD01000054">
    <property type="protein sequence ID" value="OEJ99362.1"/>
    <property type="molecule type" value="Genomic_DNA"/>
</dbReference>
<organism evidence="9 10">
    <name type="scientific">Flavivirga aquatica</name>
    <dbReference type="NCBI Taxonomy" id="1849968"/>
    <lineage>
        <taxon>Bacteria</taxon>
        <taxon>Pseudomonadati</taxon>
        <taxon>Bacteroidota</taxon>
        <taxon>Flavobacteriia</taxon>
        <taxon>Flavobacteriales</taxon>
        <taxon>Flavobacteriaceae</taxon>
        <taxon>Flavivirga</taxon>
    </lineage>
</organism>
<comment type="similarity">
    <text evidence="1">Belongs to the 'phage' integrase family.</text>
</comment>
<dbReference type="Pfam" id="PF02899">
    <property type="entry name" value="Phage_int_SAM_1"/>
    <property type="match status" value="1"/>
</dbReference>
<dbReference type="SUPFAM" id="SSF56349">
    <property type="entry name" value="DNA breaking-rejoining enzymes"/>
    <property type="match status" value="1"/>
</dbReference>
<evidence type="ECO:0000256" key="1">
    <source>
        <dbReference type="ARBA" id="ARBA00008857"/>
    </source>
</evidence>
<comment type="caution">
    <text evidence="9">The sequence shown here is derived from an EMBL/GenBank/DDBJ whole genome shotgun (WGS) entry which is preliminary data.</text>
</comment>
<dbReference type="InterPro" id="IPR011010">
    <property type="entry name" value="DNA_brk_join_enz"/>
</dbReference>
<dbReference type="InterPro" id="IPR002104">
    <property type="entry name" value="Integrase_catalytic"/>
</dbReference>
<dbReference type="AlphaFoldDB" id="A0A1E5SJS0"/>
<dbReference type="Proteomes" id="UP000095713">
    <property type="component" value="Unassembled WGS sequence"/>
</dbReference>
<feature type="domain" description="Core-binding (CB)" evidence="7">
    <location>
        <begin position="1"/>
        <end position="79"/>
    </location>
</feature>
<dbReference type="GO" id="GO:0006310">
    <property type="term" value="P:DNA recombination"/>
    <property type="evidence" value="ECO:0007669"/>
    <property type="project" value="UniProtKB-KW"/>
</dbReference>
<dbReference type="OrthoDB" id="1407105at2"/>
<feature type="domain" description="Tyr recombinase" evidence="6">
    <location>
        <begin position="101"/>
        <end position="290"/>
    </location>
</feature>
<proteinExistence type="inferred from homology"/>
<dbReference type="PANTHER" id="PTHR30349">
    <property type="entry name" value="PHAGE INTEGRASE-RELATED"/>
    <property type="match status" value="1"/>
</dbReference>
<dbReference type="InterPro" id="IPR044068">
    <property type="entry name" value="CB"/>
</dbReference>
<keyword evidence="3 5" id="KW-0238">DNA-binding</keyword>
<dbReference type="InterPro" id="IPR010998">
    <property type="entry name" value="Integrase_recombinase_N"/>
</dbReference>
<evidence type="ECO:0000313" key="8">
    <source>
        <dbReference type="EMBL" id="OEJ99352.1"/>
    </source>
</evidence>
<sequence length="293" mass="34482">MGTFKNYLLSKGYSTETTKSYNKGLLQYIVWAENNQIEVEQSSYNEIISYVQSLKNRGLQQRSIQQTMNSLKHYFKWLIEREFRNDNPTSNVNIKGIKRRKLYNVLNKQDLEKLYNDFKSIESEKLAKKRNEIILSLLVYQGLSSTDLAQLTIQDLKLREGNIFIKGTRNSNERTLKLESHQILDFMEYTLQTRKAILKETGKDTDLLFTSFGVSTKFNNIISKFLPKLKKLNRNIESVHQIRTSVITQWLKHYNLREVQYMAGHRYVSSTEAYLINDLDDLQEDINKYHPIG</sequence>
<dbReference type="GO" id="GO:0015074">
    <property type="term" value="P:DNA integration"/>
    <property type="evidence" value="ECO:0007669"/>
    <property type="project" value="UniProtKB-KW"/>
</dbReference>
<dbReference type="Gene3D" id="1.10.150.130">
    <property type="match status" value="1"/>
</dbReference>
<accession>A0A1E5SJS0</accession>
<name>A0A1E5SJS0_9FLAO</name>
<evidence type="ECO:0000259" key="6">
    <source>
        <dbReference type="PROSITE" id="PS51898"/>
    </source>
</evidence>
<protein>
    <recommendedName>
        <fullName evidence="11">Integrase</fullName>
    </recommendedName>
</protein>
<dbReference type="EMBL" id="MDJD01000054">
    <property type="protein sequence ID" value="OEJ99352.1"/>
    <property type="molecule type" value="Genomic_DNA"/>
</dbReference>
<evidence type="ECO:0000256" key="3">
    <source>
        <dbReference type="ARBA" id="ARBA00023125"/>
    </source>
</evidence>
<dbReference type="Pfam" id="PF00589">
    <property type="entry name" value="Phage_integrase"/>
    <property type="match status" value="1"/>
</dbReference>
<evidence type="ECO:0000313" key="9">
    <source>
        <dbReference type="EMBL" id="OEJ99362.1"/>
    </source>
</evidence>
<dbReference type="InterPro" id="IPR013762">
    <property type="entry name" value="Integrase-like_cat_sf"/>
</dbReference>
<evidence type="ECO:0008006" key="11">
    <source>
        <dbReference type="Google" id="ProtNLM"/>
    </source>
</evidence>
<dbReference type="PROSITE" id="PS51900">
    <property type="entry name" value="CB"/>
    <property type="match status" value="1"/>
</dbReference>
<dbReference type="STRING" id="1849968.A8C32_09330"/>
<reference evidence="9 10" key="1">
    <citation type="submission" date="2016-05" db="EMBL/GenBank/DDBJ databases">
        <title>Draft Genome Sequence of Algibacter sp. Strain SK-16 Isolated from the Surface Water of Aburatsubo Inlet.</title>
        <authorList>
            <person name="Wong S.-K."/>
            <person name="Yoshizawa S."/>
            <person name="Nakajima Y."/>
            <person name="Ogura Y."/>
            <person name="Tetsuya H."/>
            <person name="Hamasaki K."/>
        </authorList>
    </citation>
    <scope>NUCLEOTIDE SEQUENCE [LARGE SCALE GENOMIC DNA]</scope>
    <source>
        <strain evidence="9 10">SK-16</strain>
    </source>
</reference>
<evidence type="ECO:0000256" key="2">
    <source>
        <dbReference type="ARBA" id="ARBA00022908"/>
    </source>
</evidence>
<dbReference type="InterPro" id="IPR050090">
    <property type="entry name" value="Tyrosine_recombinase_XerCD"/>
</dbReference>
<dbReference type="Gene3D" id="1.10.443.10">
    <property type="entry name" value="Intergrase catalytic core"/>
    <property type="match status" value="1"/>
</dbReference>
<evidence type="ECO:0000259" key="7">
    <source>
        <dbReference type="PROSITE" id="PS51900"/>
    </source>
</evidence>
<evidence type="ECO:0000256" key="5">
    <source>
        <dbReference type="PROSITE-ProRule" id="PRU01248"/>
    </source>
</evidence>
<keyword evidence="2" id="KW-0229">DNA integration</keyword>
<keyword evidence="10" id="KW-1185">Reference proteome</keyword>
<keyword evidence="4" id="KW-0233">DNA recombination</keyword>